<reference evidence="2" key="1">
    <citation type="submission" date="2024-02" db="EMBL/GenBank/DDBJ databases">
        <authorList>
            <consortium name="Clinical and Environmental Microbiology Branch: Whole genome sequencing antimicrobial resistance pathogens in the healthcare setting"/>
        </authorList>
    </citation>
    <scope>NUCLEOTIDE SEQUENCE</scope>
    <source>
        <strain evidence="2">2021GO-0154</strain>
    </source>
</reference>
<proteinExistence type="predicted"/>
<organism evidence="2">
    <name type="scientific">Providencia stuartii</name>
    <dbReference type="NCBI Taxonomy" id="588"/>
    <lineage>
        <taxon>Bacteria</taxon>
        <taxon>Pseudomonadati</taxon>
        <taxon>Pseudomonadota</taxon>
        <taxon>Gammaproteobacteria</taxon>
        <taxon>Enterobacterales</taxon>
        <taxon>Morganellaceae</taxon>
        <taxon>Providencia</taxon>
    </lineage>
</organism>
<evidence type="ECO:0000259" key="1">
    <source>
        <dbReference type="Pfam" id="PF11726"/>
    </source>
</evidence>
<gene>
    <name evidence="2" type="ORF">RG298_003831</name>
</gene>
<name>A0AAI9DFM8_PROST</name>
<sequence length="202" mass="23598">MKKIESRLNENKIGVNQHYQKKLEGLFVSAFKKHPRLFINRIDLRFPIEEECAVDSKVITRFFDSLKAKLKARENKIKRKGGRVYKHGLVYAWVREVGPESNKVHYHTVLIFNKDAFYTLGKFDISQDSLYSMIISAWNSALKLNKPINGLVHCCHVEDSYLDKNRADYQDKYDAWVSYLSYLAKDYSKPYGDGNRVFGCSR</sequence>
<evidence type="ECO:0000313" key="2">
    <source>
        <dbReference type="EMBL" id="EMJ5136050.1"/>
    </source>
</evidence>
<dbReference type="Pfam" id="PF11726">
    <property type="entry name" value="YagK_YfjJ_C"/>
    <property type="match status" value="1"/>
</dbReference>
<dbReference type="InterPro" id="IPR057271">
    <property type="entry name" value="YagK_YfjJ_C"/>
</dbReference>
<dbReference type="AlphaFoldDB" id="A0AAI9DFM8"/>
<dbReference type="EMBL" id="ABMABF030000016">
    <property type="protein sequence ID" value="EMJ5136050.1"/>
    <property type="molecule type" value="Genomic_DNA"/>
</dbReference>
<comment type="caution">
    <text evidence="2">The sequence shown here is derived from an EMBL/GenBank/DDBJ whole genome shotgun (WGS) entry which is preliminary data.</text>
</comment>
<feature type="domain" description="YagK/YfjJ C-terminal" evidence="1">
    <location>
        <begin position="32"/>
        <end position="201"/>
    </location>
</feature>
<accession>A0AAI9DFM8</accession>
<protein>
    <submittedName>
        <fullName evidence="2">Inovirus Gp2 family protein</fullName>
    </submittedName>
</protein>
<dbReference type="RefSeq" id="WP_369507327.1">
    <property type="nucleotide sequence ID" value="NZ_JBFZIX010000032.1"/>
</dbReference>